<organism evidence="8 9">
    <name type="scientific">Ceratopteris richardii</name>
    <name type="common">Triangle waterfern</name>
    <dbReference type="NCBI Taxonomy" id="49495"/>
    <lineage>
        <taxon>Eukaryota</taxon>
        <taxon>Viridiplantae</taxon>
        <taxon>Streptophyta</taxon>
        <taxon>Embryophyta</taxon>
        <taxon>Tracheophyta</taxon>
        <taxon>Polypodiopsida</taxon>
        <taxon>Polypodiidae</taxon>
        <taxon>Polypodiales</taxon>
        <taxon>Pteridineae</taxon>
        <taxon>Pteridaceae</taxon>
        <taxon>Parkerioideae</taxon>
        <taxon>Ceratopteris</taxon>
    </lineage>
</organism>
<evidence type="ECO:0000256" key="4">
    <source>
        <dbReference type="ARBA" id="ARBA00023163"/>
    </source>
</evidence>
<sequence>MAVEFVDYSSLDALERDKSMQEALYAGLESLQKLVHLLSYSNSSSTPHKLHGVLQKDCSTIANAAIFKFKKAVNLLGKSGRARFRKGRVGHWRVASLGHLSESALLEAPASCSSSEANAVEGCSRSSSSPLETVQRREELKTGSKGQPRADLAYRDACIRTPLEGVLTIANPAQTNAGQLMFMPKPLSFERPALPCADLNMIHVEQASSMRAKMGVAPSSKPLHNFSVPLNDKELAPLTPFTPQAVLTESMKGARIVQPHGETWSNGRSASYSQYEYSLSCTPPTSLTASTFLSSLSLDGSVTKGNNLILHQILGGSGRPPAPTNRKCPSSKLHEVDGKCQSTGKCHCSKRRKHKNRRVVRVQSSSTKAADIPTDEFSWRKYGQKPIKGSPHPRAYYKCSSVRGCPARKHVERSVDDANVLIVTYEGEHNHFTASNENV</sequence>
<evidence type="ECO:0000256" key="5">
    <source>
        <dbReference type="ARBA" id="ARBA00023242"/>
    </source>
</evidence>
<dbReference type="InterPro" id="IPR044810">
    <property type="entry name" value="WRKY_plant"/>
</dbReference>
<dbReference type="EMBL" id="CM035415">
    <property type="protein sequence ID" value="KAH7427932.1"/>
    <property type="molecule type" value="Genomic_DNA"/>
</dbReference>
<dbReference type="Gene3D" id="2.20.25.80">
    <property type="entry name" value="WRKY domain"/>
    <property type="match status" value="1"/>
</dbReference>
<dbReference type="Pfam" id="PF03106">
    <property type="entry name" value="WRKY"/>
    <property type="match status" value="1"/>
</dbReference>
<evidence type="ECO:0000256" key="1">
    <source>
        <dbReference type="ARBA" id="ARBA00004123"/>
    </source>
</evidence>
<proteinExistence type="predicted"/>
<evidence type="ECO:0000313" key="9">
    <source>
        <dbReference type="Proteomes" id="UP000825935"/>
    </source>
</evidence>
<dbReference type="OrthoDB" id="777189at2759"/>
<dbReference type="SMART" id="SM00774">
    <property type="entry name" value="WRKY"/>
    <property type="match status" value="1"/>
</dbReference>
<dbReference type="GO" id="GO:0003700">
    <property type="term" value="F:DNA-binding transcription factor activity"/>
    <property type="evidence" value="ECO:0007669"/>
    <property type="project" value="InterPro"/>
</dbReference>
<dbReference type="AlphaFoldDB" id="A0A8T2TYE2"/>
<evidence type="ECO:0000256" key="2">
    <source>
        <dbReference type="ARBA" id="ARBA00023015"/>
    </source>
</evidence>
<gene>
    <name evidence="8" type="ORF">KP509_10G067600</name>
</gene>
<dbReference type="InterPro" id="IPR036576">
    <property type="entry name" value="WRKY_dom_sf"/>
</dbReference>
<protein>
    <recommendedName>
        <fullName evidence="7">WRKY domain-containing protein</fullName>
    </recommendedName>
</protein>
<dbReference type="GO" id="GO:0043565">
    <property type="term" value="F:sequence-specific DNA binding"/>
    <property type="evidence" value="ECO:0007669"/>
    <property type="project" value="InterPro"/>
</dbReference>
<dbReference type="PANTHER" id="PTHR31282">
    <property type="entry name" value="WRKY TRANSCRIPTION FACTOR 21-RELATED"/>
    <property type="match status" value="1"/>
</dbReference>
<keyword evidence="9" id="KW-1185">Reference proteome</keyword>
<keyword evidence="5" id="KW-0539">Nucleus</keyword>
<keyword evidence="3" id="KW-0238">DNA-binding</keyword>
<comment type="subcellular location">
    <subcellularLocation>
        <location evidence="1">Nucleus</location>
    </subcellularLocation>
</comment>
<dbReference type="InterPro" id="IPR018872">
    <property type="entry name" value="Zn-cluster-dom"/>
</dbReference>
<evidence type="ECO:0000259" key="7">
    <source>
        <dbReference type="PROSITE" id="PS50811"/>
    </source>
</evidence>
<dbReference type="PROSITE" id="PS50811">
    <property type="entry name" value="WRKY"/>
    <property type="match status" value="1"/>
</dbReference>
<comment type="caution">
    <text evidence="8">The sequence shown here is derived from an EMBL/GenBank/DDBJ whole genome shotgun (WGS) entry which is preliminary data.</text>
</comment>
<name>A0A8T2TYE2_CERRI</name>
<feature type="domain" description="WRKY" evidence="7">
    <location>
        <begin position="368"/>
        <end position="434"/>
    </location>
</feature>
<dbReference type="Pfam" id="PF10533">
    <property type="entry name" value="Plant_zn_clust"/>
    <property type="match status" value="1"/>
</dbReference>
<dbReference type="SUPFAM" id="SSF118290">
    <property type="entry name" value="WRKY DNA-binding domain"/>
    <property type="match status" value="1"/>
</dbReference>
<dbReference type="OMA" id="GHWRVAS"/>
<feature type="region of interest" description="Disordered" evidence="6">
    <location>
        <begin position="123"/>
        <end position="148"/>
    </location>
</feature>
<dbReference type="Proteomes" id="UP000825935">
    <property type="component" value="Chromosome 10"/>
</dbReference>
<dbReference type="FunFam" id="2.20.25.80:FF:000004">
    <property type="entry name" value="WRKY transcription factor 65"/>
    <property type="match status" value="1"/>
</dbReference>
<accession>A0A8T2TYE2</accession>
<keyword evidence="2" id="KW-0805">Transcription regulation</keyword>
<evidence type="ECO:0000313" key="8">
    <source>
        <dbReference type="EMBL" id="KAH7427932.1"/>
    </source>
</evidence>
<dbReference type="InterPro" id="IPR003657">
    <property type="entry name" value="WRKY_dom"/>
</dbReference>
<dbReference type="GO" id="GO:0005634">
    <property type="term" value="C:nucleus"/>
    <property type="evidence" value="ECO:0007669"/>
    <property type="project" value="UniProtKB-SubCell"/>
</dbReference>
<keyword evidence="4" id="KW-0804">Transcription</keyword>
<reference evidence="8" key="1">
    <citation type="submission" date="2021-08" db="EMBL/GenBank/DDBJ databases">
        <title>WGS assembly of Ceratopteris richardii.</title>
        <authorList>
            <person name="Marchant D.B."/>
            <person name="Chen G."/>
            <person name="Jenkins J."/>
            <person name="Shu S."/>
            <person name="Leebens-Mack J."/>
            <person name="Grimwood J."/>
            <person name="Schmutz J."/>
            <person name="Soltis P."/>
            <person name="Soltis D."/>
            <person name="Chen Z.-H."/>
        </authorList>
    </citation>
    <scope>NUCLEOTIDE SEQUENCE</scope>
    <source>
        <strain evidence="8">Whitten #5841</strain>
        <tissue evidence="8">Leaf</tissue>
    </source>
</reference>
<evidence type="ECO:0000256" key="6">
    <source>
        <dbReference type="SAM" id="MobiDB-lite"/>
    </source>
</evidence>
<evidence type="ECO:0000256" key="3">
    <source>
        <dbReference type="ARBA" id="ARBA00023125"/>
    </source>
</evidence>